<dbReference type="InterPro" id="IPR046335">
    <property type="entry name" value="LacI/GalR-like_sensor"/>
</dbReference>
<dbReference type="EMBL" id="JABFCX010000003">
    <property type="protein sequence ID" value="NNU16858.1"/>
    <property type="molecule type" value="Genomic_DNA"/>
</dbReference>
<dbReference type="Gene3D" id="3.40.50.2300">
    <property type="match status" value="2"/>
</dbReference>
<dbReference type="Pfam" id="PF00356">
    <property type="entry name" value="LacI"/>
    <property type="match status" value="1"/>
</dbReference>
<evidence type="ECO:0000259" key="4">
    <source>
        <dbReference type="PROSITE" id="PS50932"/>
    </source>
</evidence>
<protein>
    <submittedName>
        <fullName evidence="5">LacI family DNA-binding transcriptional regulator</fullName>
    </submittedName>
</protein>
<evidence type="ECO:0000256" key="3">
    <source>
        <dbReference type="ARBA" id="ARBA00023163"/>
    </source>
</evidence>
<dbReference type="Proteomes" id="UP000536835">
    <property type="component" value="Unassembled WGS sequence"/>
</dbReference>
<dbReference type="CDD" id="cd01545">
    <property type="entry name" value="PBP1_SalR"/>
    <property type="match status" value="1"/>
</dbReference>
<dbReference type="PANTHER" id="PTHR30146">
    <property type="entry name" value="LACI-RELATED TRANSCRIPTIONAL REPRESSOR"/>
    <property type="match status" value="1"/>
</dbReference>
<dbReference type="AlphaFoldDB" id="A0A7Y3RMJ9"/>
<keyword evidence="2 5" id="KW-0238">DNA-binding</keyword>
<sequence>MVRMVDVAKEAGVSLKTVSRVLNNEPRVQEAMRQRVREAMDRLGYVPSATARSLRSRRSFQIMLLVHDVRSSFVSTVQFGALQACQDLGYNLRLAMAPTDVLVSEEALTGWMNKAMQNGKPDGIVLVPPLANDKVVETVVEKLGIKTVRIGVTSVEDTEVRATVTIDDRQAAEDITRHLIDLGHKRIAFLRGREDQDATETRYRGYCDALEAAGLAVDNDLVLPGLFDFDSGIKQGLWLLDLPEPPTAVFAANDDMAAGVVTAAYRRGISIPQQLSVVGFDDSEIAVRTLPALTTVVQPLEAMGKAAVETVIEAAGTSKLALQSKLLDYHLRIRESTAEPKGS</sequence>
<dbReference type="SUPFAM" id="SSF53822">
    <property type="entry name" value="Periplasmic binding protein-like I"/>
    <property type="match status" value="1"/>
</dbReference>
<reference evidence="5 6" key="1">
    <citation type="submission" date="2020-05" db="EMBL/GenBank/DDBJ databases">
        <title>Parvularcula mediterraneae sp. nov., isolated from polypropylene straw from shallow seawater of the seashore of Laganas in Zakynthos island, Greece.</title>
        <authorList>
            <person name="Szabo I."/>
            <person name="Al-Omari J."/>
            <person name="Rado J."/>
            <person name="Szerdahelyi G.S."/>
        </authorList>
    </citation>
    <scope>NUCLEOTIDE SEQUENCE [LARGE SCALE GENOMIC DNA]</scope>
    <source>
        <strain evidence="5 6">ZS-1/3</strain>
    </source>
</reference>
<proteinExistence type="predicted"/>
<dbReference type="Pfam" id="PF13377">
    <property type="entry name" value="Peripla_BP_3"/>
    <property type="match status" value="1"/>
</dbReference>
<feature type="domain" description="HTH lacI-type" evidence="4">
    <location>
        <begin position="2"/>
        <end position="56"/>
    </location>
</feature>
<evidence type="ECO:0000313" key="6">
    <source>
        <dbReference type="Proteomes" id="UP000536835"/>
    </source>
</evidence>
<evidence type="ECO:0000256" key="2">
    <source>
        <dbReference type="ARBA" id="ARBA00023125"/>
    </source>
</evidence>
<dbReference type="PANTHER" id="PTHR30146:SF153">
    <property type="entry name" value="LACTOSE OPERON REPRESSOR"/>
    <property type="match status" value="1"/>
</dbReference>
<keyword evidence="1" id="KW-0805">Transcription regulation</keyword>
<dbReference type="RefSeq" id="WP_173199720.1">
    <property type="nucleotide sequence ID" value="NZ_JABFCX010000003.1"/>
</dbReference>
<dbReference type="InterPro" id="IPR028082">
    <property type="entry name" value="Peripla_BP_I"/>
</dbReference>
<dbReference type="InterPro" id="IPR010982">
    <property type="entry name" value="Lambda_DNA-bd_dom_sf"/>
</dbReference>
<keyword evidence="6" id="KW-1185">Reference proteome</keyword>
<dbReference type="GO" id="GO:0003700">
    <property type="term" value="F:DNA-binding transcription factor activity"/>
    <property type="evidence" value="ECO:0007669"/>
    <property type="project" value="TreeGrafter"/>
</dbReference>
<dbReference type="SMART" id="SM00354">
    <property type="entry name" value="HTH_LACI"/>
    <property type="match status" value="1"/>
</dbReference>
<evidence type="ECO:0000256" key="1">
    <source>
        <dbReference type="ARBA" id="ARBA00023015"/>
    </source>
</evidence>
<name>A0A7Y3RMJ9_9PROT</name>
<accession>A0A7Y3RMJ9</accession>
<organism evidence="5 6">
    <name type="scientific">Parvularcula mediterranea</name>
    <dbReference type="NCBI Taxonomy" id="2732508"/>
    <lineage>
        <taxon>Bacteria</taxon>
        <taxon>Pseudomonadati</taxon>
        <taxon>Pseudomonadota</taxon>
        <taxon>Alphaproteobacteria</taxon>
        <taxon>Parvularculales</taxon>
        <taxon>Parvularculaceae</taxon>
        <taxon>Parvularcula</taxon>
    </lineage>
</organism>
<gene>
    <name evidence="5" type="ORF">HK107_11065</name>
</gene>
<dbReference type="SUPFAM" id="SSF47413">
    <property type="entry name" value="lambda repressor-like DNA-binding domains"/>
    <property type="match status" value="1"/>
</dbReference>
<dbReference type="CDD" id="cd01392">
    <property type="entry name" value="HTH_LacI"/>
    <property type="match status" value="1"/>
</dbReference>
<keyword evidence="3" id="KW-0804">Transcription</keyword>
<comment type="caution">
    <text evidence="5">The sequence shown here is derived from an EMBL/GenBank/DDBJ whole genome shotgun (WGS) entry which is preliminary data.</text>
</comment>
<dbReference type="PROSITE" id="PS50932">
    <property type="entry name" value="HTH_LACI_2"/>
    <property type="match status" value="1"/>
</dbReference>
<dbReference type="InterPro" id="IPR000843">
    <property type="entry name" value="HTH_LacI"/>
</dbReference>
<dbReference type="PROSITE" id="PS00356">
    <property type="entry name" value="HTH_LACI_1"/>
    <property type="match status" value="1"/>
</dbReference>
<evidence type="ECO:0000313" key="5">
    <source>
        <dbReference type="EMBL" id="NNU16858.1"/>
    </source>
</evidence>
<dbReference type="Gene3D" id="1.10.260.40">
    <property type="entry name" value="lambda repressor-like DNA-binding domains"/>
    <property type="match status" value="1"/>
</dbReference>
<dbReference type="GO" id="GO:0000976">
    <property type="term" value="F:transcription cis-regulatory region binding"/>
    <property type="evidence" value="ECO:0007669"/>
    <property type="project" value="TreeGrafter"/>
</dbReference>